<keyword evidence="2" id="KW-1185">Reference proteome</keyword>
<gene>
    <name evidence="1" type="primary">SLG1_1</name>
    <name evidence="1" type="ORF">LTR37_004949</name>
</gene>
<organism evidence="1 2">
    <name type="scientific">Vermiconidia calcicola</name>
    <dbReference type="NCBI Taxonomy" id="1690605"/>
    <lineage>
        <taxon>Eukaryota</taxon>
        <taxon>Fungi</taxon>
        <taxon>Dikarya</taxon>
        <taxon>Ascomycota</taxon>
        <taxon>Pezizomycotina</taxon>
        <taxon>Dothideomycetes</taxon>
        <taxon>Dothideomycetidae</taxon>
        <taxon>Mycosphaerellales</taxon>
        <taxon>Extremaceae</taxon>
        <taxon>Vermiconidia</taxon>
    </lineage>
</organism>
<keyword evidence="1" id="KW-0808">Transferase</keyword>
<accession>A0ACC3NKP4</accession>
<evidence type="ECO:0000313" key="1">
    <source>
        <dbReference type="EMBL" id="KAK3718730.1"/>
    </source>
</evidence>
<evidence type="ECO:0000313" key="2">
    <source>
        <dbReference type="Proteomes" id="UP001281147"/>
    </source>
</evidence>
<dbReference type="EMBL" id="JAUTXU010000030">
    <property type="protein sequence ID" value="KAK3718730.1"/>
    <property type="molecule type" value="Genomic_DNA"/>
</dbReference>
<comment type="caution">
    <text evidence="1">The sequence shown here is derived from an EMBL/GenBank/DDBJ whole genome shotgun (WGS) entry which is preliminary data.</text>
</comment>
<protein>
    <submittedName>
        <fullName evidence="1">Stress-activated PKC1-MPK1 kinase pathway sensor</fullName>
    </submittedName>
</protein>
<reference evidence="1" key="1">
    <citation type="submission" date="2023-07" db="EMBL/GenBank/DDBJ databases">
        <title>Black Yeasts Isolated from many extreme environments.</title>
        <authorList>
            <person name="Coleine C."/>
            <person name="Stajich J.E."/>
            <person name="Selbmann L."/>
        </authorList>
    </citation>
    <scope>NUCLEOTIDE SEQUENCE</scope>
    <source>
        <strain evidence="1">CCFEE 5714</strain>
    </source>
</reference>
<dbReference type="Proteomes" id="UP001281147">
    <property type="component" value="Unassembled WGS sequence"/>
</dbReference>
<proteinExistence type="predicted"/>
<sequence>MQTTPRPNRPRPTPSVVTSVAPGTTVVITNAPVSNSPSATPTPKSSSGDGGSNVAGIAAGVVVGVVAVIAIATGIFFFMRHKRRKEAEEEYKRTQVSDFMRGGDKRPPPTGYSNMSDSRLDPEAGNRRDSHGSIADDQDFSRRILRVANPDTSGR</sequence>
<name>A0ACC3NKP4_9PEZI</name>
<keyword evidence="1" id="KW-0418">Kinase</keyword>